<feature type="compositionally biased region" description="Basic and acidic residues" evidence="1">
    <location>
        <begin position="182"/>
        <end position="196"/>
    </location>
</feature>
<dbReference type="OMA" id="YDNKCNA"/>
<feature type="region of interest" description="Disordered" evidence="1">
    <location>
        <begin position="173"/>
        <end position="199"/>
    </location>
</feature>
<dbReference type="STRING" id="7217.B3MT92"/>
<dbReference type="GeneID" id="6505961"/>
<reference evidence="2 3" key="1">
    <citation type="journal article" date="2007" name="Nature">
        <title>Evolution of genes and genomes on the Drosophila phylogeny.</title>
        <authorList>
            <consortium name="Drosophila 12 Genomes Consortium"/>
            <person name="Clark A.G."/>
            <person name="Eisen M.B."/>
            <person name="Smith D.R."/>
            <person name="Bergman C.M."/>
            <person name="Oliver B."/>
            <person name="Markow T.A."/>
            <person name="Kaufman T.C."/>
            <person name="Kellis M."/>
            <person name="Gelbart W."/>
            <person name="Iyer V.N."/>
            <person name="Pollard D.A."/>
            <person name="Sackton T.B."/>
            <person name="Larracuente A.M."/>
            <person name="Singh N.D."/>
            <person name="Abad J.P."/>
            <person name="Abt D.N."/>
            <person name="Adryan B."/>
            <person name="Aguade M."/>
            <person name="Akashi H."/>
            <person name="Anderson W.W."/>
            <person name="Aquadro C.F."/>
            <person name="Ardell D.H."/>
            <person name="Arguello R."/>
            <person name="Artieri C.G."/>
            <person name="Barbash D.A."/>
            <person name="Barker D."/>
            <person name="Barsanti P."/>
            <person name="Batterham P."/>
            <person name="Batzoglou S."/>
            <person name="Begun D."/>
            <person name="Bhutkar A."/>
            <person name="Blanco E."/>
            <person name="Bosak S.A."/>
            <person name="Bradley R.K."/>
            <person name="Brand A.D."/>
            <person name="Brent M.R."/>
            <person name="Brooks A.N."/>
            <person name="Brown R.H."/>
            <person name="Butlin R.K."/>
            <person name="Caggese C."/>
            <person name="Calvi B.R."/>
            <person name="Bernardo de Carvalho A."/>
            <person name="Caspi A."/>
            <person name="Castrezana S."/>
            <person name="Celniker S.E."/>
            <person name="Chang J.L."/>
            <person name="Chapple C."/>
            <person name="Chatterji S."/>
            <person name="Chinwalla A."/>
            <person name="Civetta A."/>
            <person name="Clifton S.W."/>
            <person name="Comeron J.M."/>
            <person name="Costello J.C."/>
            <person name="Coyne J.A."/>
            <person name="Daub J."/>
            <person name="David R.G."/>
            <person name="Delcher A.L."/>
            <person name="Delehaunty K."/>
            <person name="Do C.B."/>
            <person name="Ebling H."/>
            <person name="Edwards K."/>
            <person name="Eickbush T."/>
            <person name="Evans J.D."/>
            <person name="Filipski A."/>
            <person name="Findeiss S."/>
            <person name="Freyhult E."/>
            <person name="Fulton L."/>
            <person name="Fulton R."/>
            <person name="Garcia A.C."/>
            <person name="Gardiner A."/>
            <person name="Garfield D.A."/>
            <person name="Garvin B.E."/>
            <person name="Gibson G."/>
            <person name="Gilbert D."/>
            <person name="Gnerre S."/>
            <person name="Godfrey J."/>
            <person name="Good R."/>
            <person name="Gotea V."/>
            <person name="Gravely B."/>
            <person name="Greenberg A.J."/>
            <person name="Griffiths-Jones S."/>
            <person name="Gross S."/>
            <person name="Guigo R."/>
            <person name="Gustafson E.A."/>
            <person name="Haerty W."/>
            <person name="Hahn M.W."/>
            <person name="Halligan D.L."/>
            <person name="Halpern A.L."/>
            <person name="Halter G.M."/>
            <person name="Han M.V."/>
            <person name="Heger A."/>
            <person name="Hillier L."/>
            <person name="Hinrichs A.S."/>
            <person name="Holmes I."/>
            <person name="Hoskins R.A."/>
            <person name="Hubisz M.J."/>
            <person name="Hultmark D."/>
            <person name="Huntley M.A."/>
            <person name="Jaffe D.B."/>
            <person name="Jagadeeshan S."/>
            <person name="Jeck W.R."/>
            <person name="Johnson J."/>
            <person name="Jones C.D."/>
            <person name="Jordan W.C."/>
            <person name="Karpen G.H."/>
            <person name="Kataoka E."/>
            <person name="Keightley P.D."/>
            <person name="Kheradpour P."/>
            <person name="Kirkness E.F."/>
            <person name="Koerich L.B."/>
            <person name="Kristiansen K."/>
            <person name="Kudrna D."/>
            <person name="Kulathinal R.J."/>
            <person name="Kumar S."/>
            <person name="Kwok R."/>
            <person name="Lander E."/>
            <person name="Langley C.H."/>
            <person name="Lapoint R."/>
            <person name="Lazzaro B.P."/>
            <person name="Lee S.J."/>
            <person name="Levesque L."/>
            <person name="Li R."/>
            <person name="Lin C.F."/>
            <person name="Lin M.F."/>
            <person name="Lindblad-Toh K."/>
            <person name="Llopart A."/>
            <person name="Long M."/>
            <person name="Low L."/>
            <person name="Lozovsky E."/>
            <person name="Lu J."/>
            <person name="Luo M."/>
            <person name="Machado C.A."/>
            <person name="Makalowski W."/>
            <person name="Marzo M."/>
            <person name="Matsuda M."/>
            <person name="Matzkin L."/>
            <person name="McAllister B."/>
            <person name="McBride C.S."/>
            <person name="McKernan B."/>
            <person name="McKernan K."/>
            <person name="Mendez-Lago M."/>
            <person name="Minx P."/>
            <person name="Mollenhauer M.U."/>
            <person name="Montooth K."/>
            <person name="Mount S.M."/>
            <person name="Mu X."/>
            <person name="Myers E."/>
            <person name="Negre B."/>
            <person name="Newfeld S."/>
            <person name="Nielsen R."/>
            <person name="Noor M.A."/>
            <person name="O'Grady P."/>
            <person name="Pachter L."/>
            <person name="Papaceit M."/>
            <person name="Parisi M.J."/>
            <person name="Parisi M."/>
            <person name="Parts L."/>
            <person name="Pedersen J.S."/>
            <person name="Pesole G."/>
            <person name="Phillippy A.M."/>
            <person name="Ponting C.P."/>
            <person name="Pop M."/>
            <person name="Porcelli D."/>
            <person name="Powell J.R."/>
            <person name="Prohaska S."/>
            <person name="Pruitt K."/>
            <person name="Puig M."/>
            <person name="Quesneville H."/>
            <person name="Ram K.R."/>
            <person name="Rand D."/>
            <person name="Rasmussen M.D."/>
            <person name="Reed L.K."/>
            <person name="Reenan R."/>
            <person name="Reily A."/>
            <person name="Remington K.A."/>
            <person name="Rieger T.T."/>
            <person name="Ritchie M.G."/>
            <person name="Robin C."/>
            <person name="Rogers Y.H."/>
            <person name="Rohde C."/>
            <person name="Rozas J."/>
            <person name="Rubenfield M.J."/>
            <person name="Ruiz A."/>
            <person name="Russo S."/>
            <person name="Salzberg S.L."/>
            <person name="Sanchez-Gracia A."/>
            <person name="Saranga D.J."/>
            <person name="Sato H."/>
            <person name="Schaeffer S.W."/>
            <person name="Schatz M.C."/>
            <person name="Schlenke T."/>
            <person name="Schwartz R."/>
            <person name="Segarra C."/>
            <person name="Singh R.S."/>
            <person name="Sirot L."/>
            <person name="Sirota M."/>
            <person name="Sisneros N.B."/>
            <person name="Smith C.D."/>
            <person name="Smith T.F."/>
            <person name="Spieth J."/>
            <person name="Stage D.E."/>
            <person name="Stark A."/>
            <person name="Stephan W."/>
            <person name="Strausberg R.L."/>
            <person name="Strempel S."/>
            <person name="Sturgill D."/>
            <person name="Sutton G."/>
            <person name="Sutton G.G."/>
            <person name="Tao W."/>
            <person name="Teichmann S."/>
            <person name="Tobari Y.N."/>
            <person name="Tomimura Y."/>
            <person name="Tsolas J.M."/>
            <person name="Valente V.L."/>
            <person name="Venter E."/>
            <person name="Venter J.C."/>
            <person name="Vicario S."/>
            <person name="Vieira F.G."/>
            <person name="Vilella A.J."/>
            <person name="Villasante A."/>
            <person name="Walenz B."/>
            <person name="Wang J."/>
            <person name="Wasserman M."/>
            <person name="Watts T."/>
            <person name="Wilson D."/>
            <person name="Wilson R.K."/>
            <person name="Wing R.A."/>
            <person name="Wolfner M.F."/>
            <person name="Wong A."/>
            <person name="Wong G.K."/>
            <person name="Wu C.I."/>
            <person name="Wu G."/>
            <person name="Yamamoto D."/>
            <person name="Yang H.P."/>
            <person name="Yang S.P."/>
            <person name="Yorke J.A."/>
            <person name="Yoshida K."/>
            <person name="Zdobnov E."/>
            <person name="Zhang P."/>
            <person name="Zhang Y."/>
            <person name="Zimin A.V."/>
            <person name="Baldwin J."/>
            <person name="Abdouelleil A."/>
            <person name="Abdulkadir J."/>
            <person name="Abebe A."/>
            <person name="Abera B."/>
            <person name="Abreu J."/>
            <person name="Acer S.C."/>
            <person name="Aftuck L."/>
            <person name="Alexander A."/>
            <person name="An P."/>
            <person name="Anderson E."/>
            <person name="Anderson S."/>
            <person name="Arachi H."/>
            <person name="Azer M."/>
            <person name="Bachantsang P."/>
            <person name="Barry A."/>
            <person name="Bayul T."/>
            <person name="Berlin A."/>
            <person name="Bessette D."/>
            <person name="Bloom T."/>
            <person name="Blye J."/>
            <person name="Boguslavskiy L."/>
            <person name="Bonnet C."/>
            <person name="Boukhgalter B."/>
            <person name="Bourzgui I."/>
            <person name="Brown A."/>
            <person name="Cahill P."/>
            <person name="Channer S."/>
            <person name="Cheshatsang Y."/>
            <person name="Chuda L."/>
            <person name="Citroen M."/>
            <person name="Collymore A."/>
            <person name="Cooke P."/>
            <person name="Costello M."/>
            <person name="D'Aco K."/>
            <person name="Daza R."/>
            <person name="De Haan G."/>
            <person name="DeGray S."/>
            <person name="DeMaso C."/>
            <person name="Dhargay N."/>
            <person name="Dooley K."/>
            <person name="Dooley E."/>
            <person name="Doricent M."/>
            <person name="Dorje P."/>
            <person name="Dorjee K."/>
            <person name="Dupes A."/>
            <person name="Elong R."/>
            <person name="Falk J."/>
            <person name="Farina A."/>
            <person name="Faro S."/>
            <person name="Ferguson D."/>
            <person name="Fisher S."/>
            <person name="Foley C.D."/>
            <person name="Franke A."/>
            <person name="Friedrich D."/>
            <person name="Gadbois L."/>
            <person name="Gearin G."/>
            <person name="Gearin C.R."/>
            <person name="Giannoukos G."/>
            <person name="Goode T."/>
            <person name="Graham J."/>
            <person name="Grandbois E."/>
            <person name="Grewal S."/>
            <person name="Gyaltsen K."/>
            <person name="Hafez N."/>
            <person name="Hagos B."/>
            <person name="Hall J."/>
            <person name="Henson C."/>
            <person name="Hollinger A."/>
            <person name="Honan T."/>
            <person name="Huard M.D."/>
            <person name="Hughes L."/>
            <person name="Hurhula B."/>
            <person name="Husby M.E."/>
            <person name="Kamat A."/>
            <person name="Kanga B."/>
            <person name="Kashin S."/>
            <person name="Khazanovich D."/>
            <person name="Kisner P."/>
            <person name="Lance K."/>
            <person name="Lara M."/>
            <person name="Lee W."/>
            <person name="Lennon N."/>
            <person name="Letendre F."/>
            <person name="LeVine R."/>
            <person name="Lipovsky A."/>
            <person name="Liu X."/>
            <person name="Liu J."/>
            <person name="Liu S."/>
            <person name="Lokyitsang T."/>
            <person name="Lokyitsang Y."/>
            <person name="Lubonja R."/>
            <person name="Lui A."/>
            <person name="MacDonald P."/>
            <person name="Magnisalis V."/>
            <person name="Maru K."/>
            <person name="Matthews C."/>
            <person name="McCusker W."/>
            <person name="McDonough S."/>
            <person name="Mehta T."/>
            <person name="Meldrim J."/>
            <person name="Meneus L."/>
            <person name="Mihai O."/>
            <person name="Mihalev A."/>
            <person name="Mihova T."/>
            <person name="Mittelman R."/>
            <person name="Mlenga V."/>
            <person name="Montmayeur A."/>
            <person name="Mulrain L."/>
            <person name="Navidi A."/>
            <person name="Naylor J."/>
            <person name="Negash T."/>
            <person name="Nguyen T."/>
            <person name="Nguyen N."/>
            <person name="Nicol R."/>
            <person name="Norbu C."/>
            <person name="Norbu N."/>
            <person name="Novod N."/>
            <person name="O'Neill B."/>
            <person name="Osman S."/>
            <person name="Markiewicz E."/>
            <person name="Oyono O.L."/>
            <person name="Patti C."/>
            <person name="Phunkhang P."/>
            <person name="Pierre F."/>
            <person name="Priest M."/>
            <person name="Raghuraman S."/>
            <person name="Rege F."/>
            <person name="Reyes R."/>
            <person name="Rise C."/>
            <person name="Rogov P."/>
            <person name="Ross K."/>
            <person name="Ryan E."/>
            <person name="Settipalli S."/>
            <person name="Shea T."/>
            <person name="Sherpa N."/>
            <person name="Shi L."/>
            <person name="Shih D."/>
            <person name="Sparrow T."/>
            <person name="Spaulding J."/>
            <person name="Stalker J."/>
            <person name="Stange-Thomann N."/>
            <person name="Stavropoulos S."/>
            <person name="Stone C."/>
            <person name="Strader C."/>
            <person name="Tesfaye S."/>
            <person name="Thomson T."/>
            <person name="Thoulutsang Y."/>
            <person name="Thoulutsang D."/>
            <person name="Topham K."/>
            <person name="Topping I."/>
            <person name="Tsamla T."/>
            <person name="Vassiliev H."/>
            <person name="Vo A."/>
            <person name="Wangchuk T."/>
            <person name="Wangdi T."/>
            <person name="Weiand M."/>
            <person name="Wilkinson J."/>
            <person name="Wilson A."/>
            <person name="Yadav S."/>
            <person name="Young G."/>
            <person name="Yu Q."/>
            <person name="Zembek L."/>
            <person name="Zhong D."/>
            <person name="Zimmer A."/>
            <person name="Zwirko Z."/>
            <person name="Jaffe D.B."/>
            <person name="Alvarez P."/>
            <person name="Brockman W."/>
            <person name="Butler J."/>
            <person name="Chin C."/>
            <person name="Gnerre S."/>
            <person name="Grabherr M."/>
            <person name="Kleber M."/>
            <person name="Mauceli E."/>
            <person name="MacCallum I."/>
        </authorList>
    </citation>
    <scope>NUCLEOTIDE SEQUENCE [LARGE SCALE GENOMIC DNA]</scope>
    <source>
        <strain evidence="3">Tucson 14024-0371.13</strain>
    </source>
</reference>
<name>B3MT92_DROAN</name>
<sequence>MDYLLQVAKDAKQPIDDNEVEKVTVTHFESGYTLDGLPILPPLMTDEKRMEMRILRLEAALKKTQMPDLKAVQCPTVEAATETLPPDPKPCSENKETNTDSGVEPLIVMGRFRQKLTQSETVIYDHTRNLVIQIGPPDNTPVTVVSQMVMEDVPASPTQRAVTKITPLTMATQKSSWVSRLDPPKPDKSDRLDSGTEKPTILRRSNTCVDSTKLHHQLWRRNRLEVNGQRLLEVLKSPIKTAENSDGGSRPIKEESKVKPRSKIPLIQKKVKIIEAQPVISPGHEACHEPSAPAPVKCQSAAERRKNYDQKVAINRNNMAKKREESMARQKVVPKPNLPKSIRTPVSAHARLGLVDADFQVQRIRFQSMVSRQADEQQRLQAEFEKQQQELMDKMLGDLSHVTSEASADNPPEIEIALSSCSAVTTGSCSSTNSLSISPS</sequence>
<evidence type="ECO:0000313" key="2">
    <source>
        <dbReference type="EMBL" id="EDV30482.1"/>
    </source>
</evidence>
<dbReference type="InParanoid" id="B3MT92"/>
<dbReference type="Proteomes" id="UP000007801">
    <property type="component" value="Unassembled WGS sequence"/>
</dbReference>
<dbReference type="KEGG" id="dan:6505961"/>
<accession>B3MT92</accession>
<proteinExistence type="predicted"/>
<evidence type="ECO:0000256" key="1">
    <source>
        <dbReference type="SAM" id="MobiDB-lite"/>
    </source>
</evidence>
<gene>
    <name evidence="2" type="primary">Dana\GF23319</name>
    <name evidence="2" type="synonym">dana_GLEANR_7972</name>
    <name evidence="2" type="ORF">GF23319</name>
</gene>
<keyword evidence="3" id="KW-1185">Reference proteome</keyword>
<dbReference type="FunCoup" id="B3MT92">
    <property type="interactions" value="2"/>
</dbReference>
<dbReference type="AlphaFoldDB" id="B3MT92"/>
<evidence type="ECO:0000313" key="3">
    <source>
        <dbReference type="Proteomes" id="UP000007801"/>
    </source>
</evidence>
<dbReference type="PhylomeDB" id="B3MT92"/>
<organism evidence="2 3">
    <name type="scientific">Drosophila ananassae</name>
    <name type="common">Fruit fly</name>
    <dbReference type="NCBI Taxonomy" id="7217"/>
    <lineage>
        <taxon>Eukaryota</taxon>
        <taxon>Metazoa</taxon>
        <taxon>Ecdysozoa</taxon>
        <taxon>Arthropoda</taxon>
        <taxon>Hexapoda</taxon>
        <taxon>Insecta</taxon>
        <taxon>Pterygota</taxon>
        <taxon>Neoptera</taxon>
        <taxon>Endopterygota</taxon>
        <taxon>Diptera</taxon>
        <taxon>Brachycera</taxon>
        <taxon>Muscomorpha</taxon>
        <taxon>Ephydroidea</taxon>
        <taxon>Drosophilidae</taxon>
        <taxon>Drosophila</taxon>
        <taxon>Sophophora</taxon>
    </lineage>
</organism>
<feature type="region of interest" description="Disordered" evidence="1">
    <location>
        <begin position="81"/>
        <end position="100"/>
    </location>
</feature>
<protein>
    <submittedName>
        <fullName evidence="2">Uncharacterized protein</fullName>
    </submittedName>
</protein>
<dbReference type="HOGENOM" id="CLU_622985_0_0_1"/>
<dbReference type="EMBL" id="CH902623">
    <property type="protein sequence ID" value="EDV30482.1"/>
    <property type="molecule type" value="Genomic_DNA"/>
</dbReference>
<dbReference type="Pfam" id="PF16025">
    <property type="entry name" value="CaM_bind"/>
    <property type="match status" value="1"/>
</dbReference>
<dbReference type="OrthoDB" id="10028852at2759"/>